<dbReference type="Proteomes" id="UP000831701">
    <property type="component" value="Chromosome 18"/>
</dbReference>
<evidence type="ECO:0000313" key="2">
    <source>
        <dbReference type="Proteomes" id="UP000831701"/>
    </source>
</evidence>
<organism evidence="1 2">
    <name type="scientific">Scortum barcoo</name>
    <name type="common">barcoo grunter</name>
    <dbReference type="NCBI Taxonomy" id="214431"/>
    <lineage>
        <taxon>Eukaryota</taxon>
        <taxon>Metazoa</taxon>
        <taxon>Chordata</taxon>
        <taxon>Craniata</taxon>
        <taxon>Vertebrata</taxon>
        <taxon>Euteleostomi</taxon>
        <taxon>Actinopterygii</taxon>
        <taxon>Neopterygii</taxon>
        <taxon>Teleostei</taxon>
        <taxon>Neoteleostei</taxon>
        <taxon>Acanthomorphata</taxon>
        <taxon>Eupercaria</taxon>
        <taxon>Centrarchiformes</taxon>
        <taxon>Terapontoidei</taxon>
        <taxon>Terapontidae</taxon>
        <taxon>Scortum</taxon>
    </lineage>
</organism>
<evidence type="ECO:0000313" key="1">
    <source>
        <dbReference type="EMBL" id="KAI3358905.1"/>
    </source>
</evidence>
<name>A0ACB8VTY2_9TELE</name>
<gene>
    <name evidence="1" type="ORF">L3Q82_015296</name>
</gene>
<reference evidence="1" key="1">
    <citation type="submission" date="2022-04" db="EMBL/GenBank/DDBJ databases">
        <title>Jade perch genome.</title>
        <authorList>
            <person name="Chao B."/>
        </authorList>
    </citation>
    <scope>NUCLEOTIDE SEQUENCE</scope>
    <source>
        <strain evidence="1">CB-2022</strain>
    </source>
</reference>
<comment type="caution">
    <text evidence="1">The sequence shown here is derived from an EMBL/GenBank/DDBJ whole genome shotgun (WGS) entry which is preliminary data.</text>
</comment>
<sequence>MYISAVGLSDANDARFRAMLIHSLGSEGQQIFRSLGPATTDCVTLLAGHFAASQSVIVRRIVFRRHHQRPGELVHHYIADLQCLASLCKFGRLEEQMIWDQLAEHTIDPKLREKPPRWRLITAGAEELYGYGHAKIGMVGTCTFSVSYGSRFLLAFTFELSRHGANLLGFDLFCALGFSITDNTGTAILTVTTPWQHRWPSLFFGLGCLNTVNHQPLIDPTVSPVIQPLRRLPLSLRDNVTAKLQKLLDAGIIERVDASPWISNLVVAKKKSAGLRPCVDHRQANKAVIPDKYSLPTMEEVFSKLDLRQGYLQVPLHPDSCNLTAFVSHMVLATTGSGHKPLCLYR</sequence>
<accession>A0ACB8VTY2</accession>
<protein>
    <submittedName>
        <fullName evidence="1">Uncharacterized protein</fullName>
    </submittedName>
</protein>
<dbReference type="EMBL" id="CM041548">
    <property type="protein sequence ID" value="KAI3358905.1"/>
    <property type="molecule type" value="Genomic_DNA"/>
</dbReference>
<keyword evidence="2" id="KW-1185">Reference proteome</keyword>
<proteinExistence type="predicted"/>